<dbReference type="PANTHER" id="PTHR23308">
    <property type="entry name" value="NUCLEAR INHIBITOR OF PROTEIN PHOSPHATASE-1"/>
    <property type="match status" value="1"/>
</dbReference>
<sequence length="276" mass="30420">MASPILTISITKGCKEGETVECNPRSTIRIGRIVRGNTLAIKDPGISQKHLILHFLPEIARWVVTDLGSSNGTCINGGLITPDAPYPLADGDVIKIGENTVISVIISAPAVEPVAVPRHGRPPRYPKGVVSQVELEDKEDVEEENARRAKGRGRRGRGSIRTAEEVGGQEPVMKQRMMTRASARSVSTRVSKVEEDEAGREDPLKESNAGIEGKEATVVEAMDDMDKMTLGEWFIRMERYFPKAITMVAEEIIDKLREKARRFDEYVDLISTVGVK</sequence>
<feature type="compositionally biased region" description="Low complexity" evidence="1">
    <location>
        <begin position="179"/>
        <end position="190"/>
    </location>
</feature>
<dbReference type="Gene3D" id="2.60.200.20">
    <property type="match status" value="1"/>
</dbReference>
<dbReference type="AlphaFoldDB" id="A0A835RTE8"/>
<dbReference type="PROSITE" id="PS50006">
    <property type="entry name" value="FHA_DOMAIN"/>
    <property type="match status" value="1"/>
</dbReference>
<dbReference type="InterPro" id="IPR000253">
    <property type="entry name" value="FHA_dom"/>
</dbReference>
<dbReference type="OrthoDB" id="2506647at2759"/>
<evidence type="ECO:0000313" key="4">
    <source>
        <dbReference type="Proteomes" id="UP000636800"/>
    </source>
</evidence>
<comment type="caution">
    <text evidence="3">The sequence shown here is derived from an EMBL/GenBank/DDBJ whole genome shotgun (WGS) entry which is preliminary data.</text>
</comment>
<evidence type="ECO:0000313" key="3">
    <source>
        <dbReference type="EMBL" id="KAG0497976.1"/>
    </source>
</evidence>
<dbReference type="Pfam" id="PF00498">
    <property type="entry name" value="FHA"/>
    <property type="match status" value="1"/>
</dbReference>
<protein>
    <recommendedName>
        <fullName evidence="2">FHA domain-containing protein</fullName>
    </recommendedName>
</protein>
<dbReference type="Proteomes" id="UP000636800">
    <property type="component" value="Chromosome 1"/>
</dbReference>
<feature type="domain" description="FHA" evidence="2">
    <location>
        <begin position="28"/>
        <end position="80"/>
    </location>
</feature>
<feature type="region of interest" description="Disordered" evidence="1">
    <location>
        <begin position="122"/>
        <end position="212"/>
    </location>
</feature>
<feature type="compositionally biased region" description="Basic residues" evidence="1">
    <location>
        <begin position="148"/>
        <end position="158"/>
    </location>
</feature>
<gene>
    <name evidence="3" type="ORF">HPP92_002667</name>
</gene>
<evidence type="ECO:0000256" key="1">
    <source>
        <dbReference type="SAM" id="MobiDB-lite"/>
    </source>
</evidence>
<name>A0A835RTE8_VANPL</name>
<organism evidence="3 4">
    <name type="scientific">Vanilla planifolia</name>
    <name type="common">Vanilla</name>
    <dbReference type="NCBI Taxonomy" id="51239"/>
    <lineage>
        <taxon>Eukaryota</taxon>
        <taxon>Viridiplantae</taxon>
        <taxon>Streptophyta</taxon>
        <taxon>Embryophyta</taxon>
        <taxon>Tracheophyta</taxon>
        <taxon>Spermatophyta</taxon>
        <taxon>Magnoliopsida</taxon>
        <taxon>Liliopsida</taxon>
        <taxon>Asparagales</taxon>
        <taxon>Orchidaceae</taxon>
        <taxon>Vanilloideae</taxon>
        <taxon>Vanilleae</taxon>
        <taxon>Vanilla</taxon>
    </lineage>
</organism>
<reference evidence="3 4" key="1">
    <citation type="journal article" date="2020" name="Nat. Food">
        <title>A phased Vanilla planifolia genome enables genetic improvement of flavour and production.</title>
        <authorList>
            <person name="Hasing T."/>
            <person name="Tang H."/>
            <person name="Brym M."/>
            <person name="Khazi F."/>
            <person name="Huang T."/>
            <person name="Chambers A.H."/>
        </authorList>
    </citation>
    <scope>NUCLEOTIDE SEQUENCE [LARGE SCALE GENOMIC DNA]</scope>
    <source>
        <tissue evidence="3">Leaf</tissue>
    </source>
</reference>
<accession>A0A835RTE8</accession>
<proteinExistence type="predicted"/>
<dbReference type="InterPro" id="IPR050923">
    <property type="entry name" value="Cell_Proc_Reg/RNA_Proc"/>
</dbReference>
<dbReference type="InterPro" id="IPR008984">
    <property type="entry name" value="SMAD_FHA_dom_sf"/>
</dbReference>
<feature type="compositionally biased region" description="Acidic residues" evidence="1">
    <location>
        <begin position="134"/>
        <end position="143"/>
    </location>
</feature>
<dbReference type="SUPFAM" id="SSF49879">
    <property type="entry name" value="SMAD/FHA domain"/>
    <property type="match status" value="1"/>
</dbReference>
<dbReference type="EMBL" id="JADCNL010000001">
    <property type="protein sequence ID" value="KAG0497976.1"/>
    <property type="molecule type" value="Genomic_DNA"/>
</dbReference>
<evidence type="ECO:0000259" key="2">
    <source>
        <dbReference type="PROSITE" id="PS50006"/>
    </source>
</evidence>
<keyword evidence="4" id="KW-1185">Reference proteome</keyword>
<dbReference type="SMART" id="SM00240">
    <property type="entry name" value="FHA"/>
    <property type="match status" value="1"/>
</dbReference>